<accession>A0ABS7BMN6</accession>
<name>A0ABS7BMN6_9SPHN</name>
<keyword evidence="2" id="KW-1185">Reference proteome</keyword>
<evidence type="ECO:0000313" key="1">
    <source>
        <dbReference type="EMBL" id="MBW6530704.1"/>
    </source>
</evidence>
<comment type="caution">
    <text evidence="1">The sequence shown here is derived from an EMBL/GenBank/DDBJ whole genome shotgun (WGS) entry which is preliminary data.</text>
</comment>
<gene>
    <name evidence="1" type="ORF">KZ820_08140</name>
</gene>
<organism evidence="1 2">
    <name type="scientific">Sphingomonas citri</name>
    <dbReference type="NCBI Taxonomy" id="2862499"/>
    <lineage>
        <taxon>Bacteria</taxon>
        <taxon>Pseudomonadati</taxon>
        <taxon>Pseudomonadota</taxon>
        <taxon>Alphaproteobacteria</taxon>
        <taxon>Sphingomonadales</taxon>
        <taxon>Sphingomonadaceae</taxon>
        <taxon>Sphingomonas</taxon>
    </lineage>
</organism>
<dbReference type="EMBL" id="JAHXZN010000001">
    <property type="protein sequence ID" value="MBW6530704.1"/>
    <property type="molecule type" value="Genomic_DNA"/>
</dbReference>
<reference evidence="1 2" key="1">
    <citation type="submission" date="2021-07" db="EMBL/GenBank/DDBJ databases">
        <title>Sphingomonas sp.</title>
        <authorList>
            <person name="Feng G."/>
            <person name="Li J."/>
            <person name="Pan M."/>
        </authorList>
    </citation>
    <scope>NUCLEOTIDE SEQUENCE [LARGE SCALE GENOMIC DNA]</scope>
    <source>
        <strain evidence="1 2">RRHST34</strain>
    </source>
</reference>
<dbReference type="RefSeq" id="WP_219748012.1">
    <property type="nucleotide sequence ID" value="NZ_JAHXZN010000001.1"/>
</dbReference>
<evidence type="ECO:0000313" key="2">
    <source>
        <dbReference type="Proteomes" id="UP000759103"/>
    </source>
</evidence>
<dbReference type="Proteomes" id="UP000759103">
    <property type="component" value="Unassembled WGS sequence"/>
</dbReference>
<sequence length="177" mass="19901">MISVEERAAQLGNLLIPRDAPRLLRFLDVEVPSVFTKPLTDDQMMAKWMKESISHPLRPTGKGVSNGYTQDDVDTIKAMTGYNFIAFDGGTTVVDDDGNPVSYEVSKMIMKIADRIETDRSLGLLVGDITESYLRGVFKDFEKNGKPFPEDWLKRGLAYVRERDTPRPTAVRRSITA</sequence>
<proteinExistence type="predicted"/>
<protein>
    <submittedName>
        <fullName evidence="1">Uncharacterized protein</fullName>
    </submittedName>
</protein>